<evidence type="ECO:0000313" key="16">
    <source>
        <dbReference type="Proteomes" id="UP000441208"/>
    </source>
</evidence>
<evidence type="ECO:0000313" key="11">
    <source>
        <dbReference type="Proteomes" id="UP000429523"/>
    </source>
</evidence>
<gene>
    <name evidence="9" type="ORF">PF001_g3598</name>
    <name evidence="7" type="ORF">PF002_g25416</name>
    <name evidence="8" type="ORF">PF004_g22603</name>
    <name evidence="6" type="ORF">PF005_g24920</name>
    <name evidence="5" type="ORF">PF006_g23772</name>
    <name evidence="4" type="ORF">PF007_g24119</name>
    <name evidence="10" type="ORF">PF008_g1024</name>
    <name evidence="1" type="ORF">PF009_g25286</name>
    <name evidence="3" type="ORF">PF010_g24106</name>
    <name evidence="2" type="ORF">PF011_g23294</name>
</gene>
<evidence type="ECO:0000313" key="19">
    <source>
        <dbReference type="Proteomes" id="UP000486351"/>
    </source>
</evidence>
<sequence>MEISITERLGHITVRDDYDSVDDSIYNARVLSAIGNDITMETSSLLFTKMDPEGKYGIVAIDSVDEDKLYPYNSAIRVRKDISATVVFTARRKPSANGTDGEVVVTMRGSAFLKIHRPQFQLPEDALYELSTGIMAWGDVMVKTIRSIVYGTC</sequence>
<evidence type="ECO:0000313" key="17">
    <source>
        <dbReference type="Proteomes" id="UP000460718"/>
    </source>
</evidence>
<evidence type="ECO:0000313" key="15">
    <source>
        <dbReference type="Proteomes" id="UP000440732"/>
    </source>
</evidence>
<proteinExistence type="predicted"/>
<evidence type="ECO:0000313" key="9">
    <source>
        <dbReference type="EMBL" id="KAE9324095.1"/>
    </source>
</evidence>
<dbReference type="OrthoDB" id="119517at2759"/>
<dbReference type="EMBL" id="QXGD01002481">
    <property type="protein sequence ID" value="KAE9188054.1"/>
    <property type="molecule type" value="Genomic_DNA"/>
</dbReference>
<dbReference type="EMBL" id="QXGA01002504">
    <property type="protein sequence ID" value="KAE9096486.1"/>
    <property type="molecule type" value="Genomic_DNA"/>
</dbReference>
<evidence type="ECO:0000313" key="20">
    <source>
        <dbReference type="Proteomes" id="UP000488956"/>
    </source>
</evidence>
<reference evidence="11 12" key="1">
    <citation type="submission" date="2018-08" db="EMBL/GenBank/DDBJ databases">
        <title>Genomic investigation of the strawberry pathogen Phytophthora fragariae indicates pathogenicity is determined by transcriptional variation in three key races.</title>
        <authorList>
            <person name="Adams T.M."/>
            <person name="Armitage A.D."/>
            <person name="Sobczyk M.K."/>
            <person name="Bates H.J."/>
            <person name="Dunwell J.M."/>
            <person name="Nellist C.F."/>
            <person name="Harrison R.J."/>
        </authorList>
    </citation>
    <scope>NUCLEOTIDE SEQUENCE [LARGE SCALE GENOMIC DNA]</scope>
    <source>
        <strain evidence="9 13">A4</strain>
        <strain evidence="7 14">BC-1</strain>
        <strain evidence="8 18">BC-23</strain>
        <strain evidence="6 12">NOV-27</strain>
        <strain evidence="5 15">NOV-5</strain>
        <strain evidence="4 16">NOV-71</strain>
        <strain evidence="10 19">NOV-77</strain>
        <strain evidence="1 11">NOV-9</strain>
        <strain evidence="3 20">ONT-3</strain>
        <strain evidence="2 17">SCRP245</strain>
    </source>
</reference>
<dbReference type="EMBL" id="QXFY01000024">
    <property type="protein sequence ID" value="KAE9361431.1"/>
    <property type="molecule type" value="Genomic_DNA"/>
</dbReference>
<dbReference type="EMBL" id="QXFW01002460">
    <property type="protein sequence ID" value="KAE8978322.1"/>
    <property type="molecule type" value="Genomic_DNA"/>
</dbReference>
<dbReference type="Proteomes" id="UP000476176">
    <property type="component" value="Unassembled WGS sequence"/>
</dbReference>
<dbReference type="AlphaFoldDB" id="A0A6A3RGA3"/>
<dbReference type="Proteomes" id="UP000441208">
    <property type="component" value="Unassembled WGS sequence"/>
</dbReference>
<evidence type="ECO:0000313" key="7">
    <source>
        <dbReference type="EMBL" id="KAE9188054.1"/>
    </source>
</evidence>
<evidence type="ECO:0000313" key="6">
    <source>
        <dbReference type="EMBL" id="KAE9176513.1"/>
    </source>
</evidence>
<evidence type="ECO:0000313" key="5">
    <source>
        <dbReference type="EMBL" id="KAE9096486.1"/>
    </source>
</evidence>
<dbReference type="EMBL" id="QXGB01002606">
    <property type="protein sequence ID" value="KAE9176513.1"/>
    <property type="molecule type" value="Genomic_DNA"/>
</dbReference>
<evidence type="ECO:0000313" key="8">
    <source>
        <dbReference type="EMBL" id="KAE9188110.1"/>
    </source>
</evidence>
<evidence type="ECO:0000313" key="2">
    <source>
        <dbReference type="EMBL" id="KAE8978322.1"/>
    </source>
</evidence>
<dbReference type="Proteomes" id="UP000486351">
    <property type="component" value="Unassembled WGS sequence"/>
</dbReference>
<dbReference type="EMBL" id="QXGE01000115">
    <property type="protein sequence ID" value="KAE9324095.1"/>
    <property type="molecule type" value="Genomic_DNA"/>
</dbReference>
<dbReference type="Proteomes" id="UP000433483">
    <property type="component" value="Unassembled WGS sequence"/>
</dbReference>
<evidence type="ECO:0000313" key="14">
    <source>
        <dbReference type="Proteomes" id="UP000440367"/>
    </source>
</evidence>
<evidence type="ECO:0000313" key="10">
    <source>
        <dbReference type="EMBL" id="KAE9361431.1"/>
    </source>
</evidence>
<comment type="caution">
    <text evidence="5">The sequence shown here is derived from an EMBL/GenBank/DDBJ whole genome shotgun (WGS) entry which is preliminary data.</text>
</comment>
<accession>A0A6A3RGA3</accession>
<evidence type="ECO:0000313" key="12">
    <source>
        <dbReference type="Proteomes" id="UP000433483"/>
    </source>
</evidence>
<dbReference type="Proteomes" id="UP000429523">
    <property type="component" value="Unassembled WGS sequence"/>
</dbReference>
<dbReference type="EMBL" id="QXFZ01002374">
    <property type="protein sequence ID" value="KAE9077762.1"/>
    <property type="molecule type" value="Genomic_DNA"/>
</dbReference>
<evidence type="ECO:0000313" key="13">
    <source>
        <dbReference type="Proteomes" id="UP000437068"/>
    </source>
</evidence>
<dbReference type="Proteomes" id="UP000437068">
    <property type="component" value="Unassembled WGS sequence"/>
</dbReference>
<organism evidence="5 15">
    <name type="scientific">Phytophthora fragariae</name>
    <dbReference type="NCBI Taxonomy" id="53985"/>
    <lineage>
        <taxon>Eukaryota</taxon>
        <taxon>Sar</taxon>
        <taxon>Stramenopiles</taxon>
        <taxon>Oomycota</taxon>
        <taxon>Peronosporomycetes</taxon>
        <taxon>Peronosporales</taxon>
        <taxon>Peronosporaceae</taxon>
        <taxon>Phytophthora</taxon>
    </lineage>
</organism>
<evidence type="ECO:0000313" key="1">
    <source>
        <dbReference type="EMBL" id="KAE8924483.1"/>
    </source>
</evidence>
<evidence type="ECO:0000313" key="3">
    <source>
        <dbReference type="EMBL" id="KAE9075944.1"/>
    </source>
</evidence>
<dbReference type="Proteomes" id="UP000488956">
    <property type="component" value="Unassembled WGS sequence"/>
</dbReference>
<dbReference type="Proteomes" id="UP000440732">
    <property type="component" value="Unassembled WGS sequence"/>
</dbReference>
<evidence type="ECO:0000313" key="4">
    <source>
        <dbReference type="EMBL" id="KAE9077762.1"/>
    </source>
</evidence>
<dbReference type="EMBL" id="QXFX01002548">
    <property type="protein sequence ID" value="KAE9075944.1"/>
    <property type="molecule type" value="Genomic_DNA"/>
</dbReference>
<name>A0A6A3RGA3_9STRA</name>
<dbReference type="EMBL" id="QXGC01002287">
    <property type="protein sequence ID" value="KAE9188110.1"/>
    <property type="molecule type" value="Genomic_DNA"/>
</dbReference>
<dbReference type="Proteomes" id="UP000460718">
    <property type="component" value="Unassembled WGS sequence"/>
</dbReference>
<dbReference type="Proteomes" id="UP000440367">
    <property type="component" value="Unassembled WGS sequence"/>
</dbReference>
<protein>
    <submittedName>
        <fullName evidence="5">Uncharacterized protein</fullName>
    </submittedName>
</protein>
<keyword evidence="12" id="KW-1185">Reference proteome</keyword>
<evidence type="ECO:0000313" key="18">
    <source>
        <dbReference type="Proteomes" id="UP000476176"/>
    </source>
</evidence>
<dbReference type="EMBL" id="QXGF01002486">
    <property type="protein sequence ID" value="KAE8924483.1"/>
    <property type="molecule type" value="Genomic_DNA"/>
</dbReference>